<dbReference type="Gene3D" id="1.10.630.10">
    <property type="entry name" value="Cytochrome P450"/>
    <property type="match status" value="1"/>
</dbReference>
<dbReference type="AlphaFoldDB" id="A0A165QYX3"/>
<dbReference type="PRINTS" id="PR00385">
    <property type="entry name" value="P450"/>
</dbReference>
<accession>A0A165QYX3</accession>
<dbReference type="PRINTS" id="PR00463">
    <property type="entry name" value="EP450I"/>
</dbReference>
<dbReference type="InterPro" id="IPR017972">
    <property type="entry name" value="Cyt_P450_CS"/>
</dbReference>
<dbReference type="InterPro" id="IPR002401">
    <property type="entry name" value="Cyt_P450_E_grp-I"/>
</dbReference>
<gene>
    <name evidence="11" type="ORF">EXIGLDRAFT_663749</name>
</gene>
<name>A0A165QYX3_EXIGL</name>
<dbReference type="Proteomes" id="UP000077266">
    <property type="component" value="Unassembled WGS sequence"/>
</dbReference>
<keyword evidence="7 9" id="KW-0503">Monooxygenase</keyword>
<keyword evidence="3 8" id="KW-0349">Heme</keyword>
<dbReference type="OrthoDB" id="1470350at2759"/>
<comment type="similarity">
    <text evidence="2 9">Belongs to the cytochrome P450 family.</text>
</comment>
<comment type="cofactor">
    <cofactor evidence="1 8">
        <name>heme</name>
        <dbReference type="ChEBI" id="CHEBI:30413"/>
    </cofactor>
</comment>
<feature type="compositionally biased region" description="Basic and acidic residues" evidence="10">
    <location>
        <begin position="548"/>
        <end position="559"/>
    </location>
</feature>
<evidence type="ECO:0000256" key="4">
    <source>
        <dbReference type="ARBA" id="ARBA00022723"/>
    </source>
</evidence>
<dbReference type="InterPro" id="IPR036396">
    <property type="entry name" value="Cyt_P450_sf"/>
</dbReference>
<evidence type="ECO:0000313" key="12">
    <source>
        <dbReference type="Proteomes" id="UP000077266"/>
    </source>
</evidence>
<evidence type="ECO:0000313" key="11">
    <source>
        <dbReference type="EMBL" id="KZW04259.1"/>
    </source>
</evidence>
<sequence length="586" mass="66624">MFFVPPGLTYIAPGVLKAAAVSGVVYAIQRARILPFDFPAWLSLLAAPAWFLIRPLVVNFLHERERKRLGGARIPVCKGKKYGNLDLLEEMLWTREHGYWGELIPKLIAQYGQTFNMKILSDNQISTGDPDNVKAILATDFPSFEKGSKFHSATNSVLGAGVFNADGELWKFHRQISRPFFHRERISDFDIFARHADTAISLMLARNREGFPVELQDLTARFTLDSASEFLFGVNVHSLESALPYPGEVLNDGSKIAKPGQTLSKADEFVKAFNEAQVIISNRLWVGDMWPLFEFWKDRTIAPMKVIGAFIDPIVAQALSRKKDRAKLAEIDADSQPATLLDHLVMHTDDMKIIKDEIMNISVAGRDTTSATLTFVCYFLAMHPEVMHKLREEILHKFGTERVPTYDDLRDMKYLRAVINETLRLMPAVPVNIRQTINGVLLPSKDADGRHYYVPPRTSVSYAPWFIHRRKDLWGPDADVFDPERFIDERVRTYLTANPFIFIPFNAGPRICLGQQFAYNEVSFFLVRMLQRVKALDLAPEGQPPESRVPKEWASEPGRKGIERMRPASHLTLYSKGGLWFRITEA</sequence>
<dbReference type="InterPro" id="IPR001128">
    <property type="entry name" value="Cyt_P450"/>
</dbReference>
<evidence type="ECO:0000256" key="8">
    <source>
        <dbReference type="PIRSR" id="PIRSR602401-1"/>
    </source>
</evidence>
<dbReference type="PANTHER" id="PTHR24287:SF1">
    <property type="entry name" value="P450, PUTATIVE (EUROFUNG)-RELATED"/>
    <property type="match status" value="1"/>
</dbReference>
<dbReference type="InterPro" id="IPR047146">
    <property type="entry name" value="Cyt_P450_E_CYP52_fungi"/>
</dbReference>
<keyword evidence="12" id="KW-1185">Reference proteome</keyword>
<feature type="region of interest" description="Disordered" evidence="10">
    <location>
        <begin position="540"/>
        <end position="559"/>
    </location>
</feature>
<dbReference type="InParanoid" id="A0A165QYX3"/>
<dbReference type="GO" id="GO:0016705">
    <property type="term" value="F:oxidoreductase activity, acting on paired donors, with incorporation or reduction of molecular oxygen"/>
    <property type="evidence" value="ECO:0007669"/>
    <property type="project" value="InterPro"/>
</dbReference>
<dbReference type="PANTHER" id="PTHR24287">
    <property type="entry name" value="P450, PUTATIVE (EUROFUNG)-RELATED"/>
    <property type="match status" value="1"/>
</dbReference>
<dbReference type="PROSITE" id="PS00086">
    <property type="entry name" value="CYTOCHROME_P450"/>
    <property type="match status" value="1"/>
</dbReference>
<proteinExistence type="inferred from homology"/>
<protein>
    <submittedName>
        <fullName evidence="11">Cytochrome P450</fullName>
    </submittedName>
</protein>
<evidence type="ECO:0000256" key="1">
    <source>
        <dbReference type="ARBA" id="ARBA00001971"/>
    </source>
</evidence>
<dbReference type="STRING" id="1314781.A0A165QYX3"/>
<keyword evidence="6 8" id="KW-0408">Iron</keyword>
<dbReference type="GO" id="GO:0005506">
    <property type="term" value="F:iron ion binding"/>
    <property type="evidence" value="ECO:0007669"/>
    <property type="project" value="InterPro"/>
</dbReference>
<evidence type="ECO:0000256" key="7">
    <source>
        <dbReference type="ARBA" id="ARBA00023033"/>
    </source>
</evidence>
<dbReference type="EMBL" id="KV425882">
    <property type="protein sequence ID" value="KZW04259.1"/>
    <property type="molecule type" value="Genomic_DNA"/>
</dbReference>
<evidence type="ECO:0000256" key="9">
    <source>
        <dbReference type="RuleBase" id="RU000461"/>
    </source>
</evidence>
<organism evidence="11 12">
    <name type="scientific">Exidia glandulosa HHB12029</name>
    <dbReference type="NCBI Taxonomy" id="1314781"/>
    <lineage>
        <taxon>Eukaryota</taxon>
        <taxon>Fungi</taxon>
        <taxon>Dikarya</taxon>
        <taxon>Basidiomycota</taxon>
        <taxon>Agaricomycotina</taxon>
        <taxon>Agaricomycetes</taxon>
        <taxon>Auriculariales</taxon>
        <taxon>Exidiaceae</taxon>
        <taxon>Exidia</taxon>
    </lineage>
</organism>
<keyword evidence="4 8" id="KW-0479">Metal-binding</keyword>
<evidence type="ECO:0000256" key="3">
    <source>
        <dbReference type="ARBA" id="ARBA00022617"/>
    </source>
</evidence>
<reference evidence="11 12" key="1">
    <citation type="journal article" date="2016" name="Mol. Biol. Evol.">
        <title>Comparative Genomics of Early-Diverging Mushroom-Forming Fungi Provides Insights into the Origins of Lignocellulose Decay Capabilities.</title>
        <authorList>
            <person name="Nagy L.G."/>
            <person name="Riley R."/>
            <person name="Tritt A."/>
            <person name="Adam C."/>
            <person name="Daum C."/>
            <person name="Floudas D."/>
            <person name="Sun H."/>
            <person name="Yadav J.S."/>
            <person name="Pangilinan J."/>
            <person name="Larsson K.H."/>
            <person name="Matsuura K."/>
            <person name="Barry K."/>
            <person name="Labutti K."/>
            <person name="Kuo R."/>
            <person name="Ohm R.A."/>
            <person name="Bhattacharya S.S."/>
            <person name="Shirouzu T."/>
            <person name="Yoshinaga Y."/>
            <person name="Martin F.M."/>
            <person name="Grigoriev I.V."/>
            <person name="Hibbett D.S."/>
        </authorList>
    </citation>
    <scope>NUCLEOTIDE SEQUENCE [LARGE SCALE GENOMIC DNA]</scope>
    <source>
        <strain evidence="11 12">HHB12029</strain>
    </source>
</reference>
<dbReference type="Pfam" id="PF00067">
    <property type="entry name" value="p450"/>
    <property type="match status" value="1"/>
</dbReference>
<dbReference type="GO" id="GO:0004497">
    <property type="term" value="F:monooxygenase activity"/>
    <property type="evidence" value="ECO:0007669"/>
    <property type="project" value="UniProtKB-KW"/>
</dbReference>
<evidence type="ECO:0000256" key="6">
    <source>
        <dbReference type="ARBA" id="ARBA00023004"/>
    </source>
</evidence>
<evidence type="ECO:0000256" key="5">
    <source>
        <dbReference type="ARBA" id="ARBA00023002"/>
    </source>
</evidence>
<dbReference type="SUPFAM" id="SSF48264">
    <property type="entry name" value="Cytochrome P450"/>
    <property type="match status" value="1"/>
</dbReference>
<evidence type="ECO:0000256" key="10">
    <source>
        <dbReference type="SAM" id="MobiDB-lite"/>
    </source>
</evidence>
<dbReference type="GO" id="GO:0020037">
    <property type="term" value="F:heme binding"/>
    <property type="evidence" value="ECO:0007669"/>
    <property type="project" value="InterPro"/>
</dbReference>
<evidence type="ECO:0000256" key="2">
    <source>
        <dbReference type="ARBA" id="ARBA00010617"/>
    </source>
</evidence>
<keyword evidence="5 9" id="KW-0560">Oxidoreductase</keyword>
<dbReference type="CDD" id="cd11063">
    <property type="entry name" value="CYP52"/>
    <property type="match status" value="1"/>
</dbReference>
<feature type="binding site" description="axial binding residue" evidence="8">
    <location>
        <position position="512"/>
    </location>
    <ligand>
        <name>heme</name>
        <dbReference type="ChEBI" id="CHEBI:30413"/>
    </ligand>
    <ligandPart>
        <name>Fe</name>
        <dbReference type="ChEBI" id="CHEBI:18248"/>
    </ligandPart>
</feature>